<organism evidence="1 2">
    <name type="scientific">Desulfocicer vacuolatum DSM 3385</name>
    <dbReference type="NCBI Taxonomy" id="1121400"/>
    <lineage>
        <taxon>Bacteria</taxon>
        <taxon>Pseudomonadati</taxon>
        <taxon>Thermodesulfobacteriota</taxon>
        <taxon>Desulfobacteria</taxon>
        <taxon>Desulfobacterales</taxon>
        <taxon>Desulfobacteraceae</taxon>
        <taxon>Desulfocicer</taxon>
    </lineage>
</organism>
<keyword evidence="2" id="KW-1185">Reference proteome</keyword>
<accession>A0A1W1YNE3</accession>
<evidence type="ECO:0000313" key="1">
    <source>
        <dbReference type="EMBL" id="SMC37687.1"/>
    </source>
</evidence>
<dbReference type="STRING" id="1121400.SAMN02746065_101216"/>
<protein>
    <submittedName>
        <fullName evidence="1">Uncharacterized protein</fullName>
    </submittedName>
</protein>
<proteinExistence type="predicted"/>
<sequence length="246" mass="29156">MIIISPHIHLAYMKHKGPVKPDGFIQPFMDIATHPQYLPNMNILFDYRLADISNLLLKEITAFHNYLMDQHQRWYNRISIVVDNGVFQDKICPLPFKEFSQKEKIFQSIFQGEAWLFKNTQPQIKASYQSMNQHMEKIRNLHDHHVMYKDGTILSSTVKMPLDNIPLRGRKISEFLHDAYAYPFMCLLRRVTKAQKKAWINFRIHHQDYAHCIIPIDSTKAHVTEFNISGMGEYEVERLKWYYAAQ</sequence>
<dbReference type="AlphaFoldDB" id="A0A1W1YNE3"/>
<name>A0A1W1YNE3_9BACT</name>
<reference evidence="1 2" key="1">
    <citation type="submission" date="2017-04" db="EMBL/GenBank/DDBJ databases">
        <authorList>
            <person name="Afonso C.L."/>
            <person name="Miller P.J."/>
            <person name="Scott M.A."/>
            <person name="Spackman E."/>
            <person name="Goraichik I."/>
            <person name="Dimitrov K.M."/>
            <person name="Suarez D.L."/>
            <person name="Swayne D.E."/>
        </authorList>
    </citation>
    <scope>NUCLEOTIDE SEQUENCE [LARGE SCALE GENOMIC DNA]</scope>
    <source>
        <strain evidence="1 2">DSM 3385</strain>
    </source>
</reference>
<gene>
    <name evidence="1" type="ORF">SAMN02746065_101216</name>
</gene>
<dbReference type="Proteomes" id="UP000192418">
    <property type="component" value="Unassembled WGS sequence"/>
</dbReference>
<dbReference type="EMBL" id="FWXY01000001">
    <property type="protein sequence ID" value="SMC37687.1"/>
    <property type="molecule type" value="Genomic_DNA"/>
</dbReference>
<evidence type="ECO:0000313" key="2">
    <source>
        <dbReference type="Proteomes" id="UP000192418"/>
    </source>
</evidence>